<dbReference type="EMBL" id="BAABRO010000001">
    <property type="protein sequence ID" value="GAA5505077.1"/>
    <property type="molecule type" value="Genomic_DNA"/>
</dbReference>
<sequence>MTLPNSYYSRIAAFQREWKQSVIVRTPLALSIAAGGRSRGADAFGILMYHRVTDAVRGYPFPTLNVTPQRFRSQLQGLLDRGHQAWPLRRALDAHTAGEAIPRNVFVVTFDDGYANNFTQAFPILRELGIPATIFIATAYLDTNEPFPFEDWTPAGLDGVPADSWRPLTTDECHAMLDSGIIELGAHTHTHTPYRHQPDPFREDLEKSMRILCERFGYHDLTFAFPFGKRHHGLAGPTMYPAARQAGVLCALTTENELVCPDSNPYDWGRFTVCQGDTGATISAKLNGWYSFIRDGWRGIRRRTRAIGTKTT</sequence>
<evidence type="ECO:0000256" key="1">
    <source>
        <dbReference type="ARBA" id="ARBA00004613"/>
    </source>
</evidence>
<organism evidence="4 5">
    <name type="scientific">Novipirellula caenicola</name>
    <dbReference type="NCBI Taxonomy" id="1536901"/>
    <lineage>
        <taxon>Bacteria</taxon>
        <taxon>Pseudomonadati</taxon>
        <taxon>Planctomycetota</taxon>
        <taxon>Planctomycetia</taxon>
        <taxon>Pirellulales</taxon>
        <taxon>Pirellulaceae</taxon>
        <taxon>Novipirellula</taxon>
    </lineage>
</organism>
<keyword evidence="5" id="KW-1185">Reference proteome</keyword>
<dbReference type="CDD" id="cd10918">
    <property type="entry name" value="CE4_NodB_like_5s_6s"/>
    <property type="match status" value="1"/>
</dbReference>
<dbReference type="SUPFAM" id="SSF88713">
    <property type="entry name" value="Glycoside hydrolase/deacetylase"/>
    <property type="match status" value="1"/>
</dbReference>
<dbReference type="InterPro" id="IPR051398">
    <property type="entry name" value="Polysacch_Deacetylase"/>
</dbReference>
<dbReference type="Gene3D" id="3.20.20.370">
    <property type="entry name" value="Glycoside hydrolase/deacetylase"/>
    <property type="match status" value="1"/>
</dbReference>
<dbReference type="Pfam" id="PF01522">
    <property type="entry name" value="Polysacc_deac_1"/>
    <property type="match status" value="1"/>
</dbReference>
<dbReference type="PANTHER" id="PTHR34216">
    <property type="match status" value="1"/>
</dbReference>
<evidence type="ECO:0000256" key="2">
    <source>
        <dbReference type="ARBA" id="ARBA00022729"/>
    </source>
</evidence>
<dbReference type="PROSITE" id="PS51677">
    <property type="entry name" value="NODB"/>
    <property type="match status" value="1"/>
</dbReference>
<evidence type="ECO:0000259" key="3">
    <source>
        <dbReference type="PROSITE" id="PS51677"/>
    </source>
</evidence>
<feature type="domain" description="NodB homology" evidence="3">
    <location>
        <begin position="104"/>
        <end position="312"/>
    </location>
</feature>
<comment type="caution">
    <text evidence="4">The sequence shown here is derived from an EMBL/GenBank/DDBJ whole genome shotgun (WGS) entry which is preliminary data.</text>
</comment>
<evidence type="ECO:0000313" key="4">
    <source>
        <dbReference type="EMBL" id="GAA5505077.1"/>
    </source>
</evidence>
<dbReference type="Proteomes" id="UP001416858">
    <property type="component" value="Unassembled WGS sequence"/>
</dbReference>
<dbReference type="InterPro" id="IPR011330">
    <property type="entry name" value="Glyco_hydro/deAcase_b/a-brl"/>
</dbReference>
<proteinExistence type="predicted"/>
<accession>A0ABP9VIQ1</accession>
<comment type="subcellular location">
    <subcellularLocation>
        <location evidence="1">Secreted</location>
    </subcellularLocation>
</comment>
<dbReference type="PANTHER" id="PTHR34216:SF3">
    <property type="entry name" value="POLY-BETA-1,6-N-ACETYL-D-GLUCOSAMINE N-DEACETYLASE"/>
    <property type="match status" value="1"/>
</dbReference>
<protein>
    <recommendedName>
        <fullName evidence="3">NodB homology domain-containing protein</fullName>
    </recommendedName>
</protein>
<dbReference type="InterPro" id="IPR002509">
    <property type="entry name" value="NODB_dom"/>
</dbReference>
<keyword evidence="2" id="KW-0732">Signal</keyword>
<gene>
    <name evidence="4" type="ORF">Rcae01_00518</name>
</gene>
<evidence type="ECO:0000313" key="5">
    <source>
        <dbReference type="Proteomes" id="UP001416858"/>
    </source>
</evidence>
<reference evidence="4 5" key="1">
    <citation type="submission" date="2024-02" db="EMBL/GenBank/DDBJ databases">
        <title>Rhodopirellula caenicola NBRC 110016.</title>
        <authorList>
            <person name="Ichikawa N."/>
            <person name="Katano-Makiyama Y."/>
            <person name="Hidaka K."/>
        </authorList>
    </citation>
    <scope>NUCLEOTIDE SEQUENCE [LARGE SCALE GENOMIC DNA]</scope>
    <source>
        <strain evidence="4 5">NBRC 110016</strain>
    </source>
</reference>
<name>A0ABP9VIQ1_9BACT</name>